<evidence type="ECO:0000256" key="6">
    <source>
        <dbReference type="ARBA" id="ARBA00022826"/>
    </source>
</evidence>
<keyword evidence="10 13" id="KW-0472">Membrane</keyword>
<evidence type="ECO:0000256" key="2">
    <source>
        <dbReference type="ARBA" id="ARBA00006920"/>
    </source>
</evidence>
<keyword evidence="6" id="KW-0631">Potassium channel</keyword>
<dbReference type="InterPro" id="IPR010617">
    <property type="entry name" value="TMEM175-like"/>
</dbReference>
<feature type="transmembrane region" description="Helical" evidence="13">
    <location>
        <begin position="9"/>
        <end position="26"/>
    </location>
</feature>
<feature type="transmembrane region" description="Helical" evidence="13">
    <location>
        <begin position="174"/>
        <end position="193"/>
    </location>
</feature>
<evidence type="ECO:0000256" key="11">
    <source>
        <dbReference type="ARBA" id="ARBA00023303"/>
    </source>
</evidence>
<feature type="transmembrane region" description="Helical" evidence="13">
    <location>
        <begin position="151"/>
        <end position="168"/>
    </location>
</feature>
<evidence type="ECO:0000256" key="3">
    <source>
        <dbReference type="ARBA" id="ARBA00022448"/>
    </source>
</evidence>
<dbReference type="Proteomes" id="UP000051439">
    <property type="component" value="Unassembled WGS sequence"/>
</dbReference>
<comment type="similarity">
    <text evidence="2">Belongs to the TMEM175 family.</text>
</comment>
<evidence type="ECO:0000313" key="15">
    <source>
        <dbReference type="Proteomes" id="UP000051439"/>
    </source>
</evidence>
<evidence type="ECO:0000256" key="8">
    <source>
        <dbReference type="ARBA" id="ARBA00022989"/>
    </source>
</evidence>
<name>A0A0R1NP60_9LACO</name>
<evidence type="ECO:0000256" key="7">
    <source>
        <dbReference type="ARBA" id="ARBA00022958"/>
    </source>
</evidence>
<evidence type="ECO:0000313" key="14">
    <source>
        <dbReference type="EMBL" id="KRL22215.1"/>
    </source>
</evidence>
<keyword evidence="15" id="KW-1185">Reference proteome</keyword>
<comment type="caution">
    <text evidence="14">The sequence shown here is derived from an EMBL/GenBank/DDBJ whole genome shotgun (WGS) entry which is preliminary data.</text>
</comment>
<evidence type="ECO:0000256" key="13">
    <source>
        <dbReference type="SAM" id="Phobius"/>
    </source>
</evidence>
<evidence type="ECO:0000256" key="1">
    <source>
        <dbReference type="ARBA" id="ARBA00004141"/>
    </source>
</evidence>
<keyword evidence="8 13" id="KW-1133">Transmembrane helix</keyword>
<protein>
    <recommendedName>
        <fullName evidence="16">Integral membrane protein</fullName>
    </recommendedName>
</protein>
<dbReference type="RefSeq" id="WP_008855729.1">
    <property type="nucleotide sequence ID" value="NZ_AZEB01000008.1"/>
</dbReference>
<gene>
    <name evidence="14" type="ORF">FC98_GL002594</name>
</gene>
<sequence length="201" mass="23101">MFYYSKSRLIGISDGIFAVVLTIMVLDIKSPVNESIGPMTELLKHLLIYFVSFGIVSEYWVYHQELLNGIKKATPRLTITNIYYLCFISLTPFATAWLNDSFLSRDSAVAYSLVIILVNFTQALMFKEVVDLGEKNGIQMSPHDHEEMRSVLVMLGLSIVYLAFAYFLTKYFLIVIIMGLLLRTTVTQVNRLFNRIPRIHR</sequence>
<comment type="catalytic activity">
    <reaction evidence="12">
        <text>K(+)(in) = K(+)(out)</text>
        <dbReference type="Rhea" id="RHEA:29463"/>
        <dbReference type="ChEBI" id="CHEBI:29103"/>
    </reaction>
</comment>
<keyword evidence="11" id="KW-0407">Ion channel</keyword>
<evidence type="ECO:0000256" key="4">
    <source>
        <dbReference type="ARBA" id="ARBA00022538"/>
    </source>
</evidence>
<dbReference type="GO" id="GO:0005267">
    <property type="term" value="F:potassium channel activity"/>
    <property type="evidence" value="ECO:0007669"/>
    <property type="project" value="UniProtKB-KW"/>
</dbReference>
<dbReference type="Pfam" id="PF06736">
    <property type="entry name" value="TMEM175"/>
    <property type="match status" value="1"/>
</dbReference>
<evidence type="ECO:0000256" key="9">
    <source>
        <dbReference type="ARBA" id="ARBA00023065"/>
    </source>
</evidence>
<keyword evidence="7" id="KW-0630">Potassium</keyword>
<organism evidence="14 15">
    <name type="scientific">Lentilactobacillus kisonensis DSM 19906 = JCM 15041</name>
    <dbReference type="NCBI Taxonomy" id="1423766"/>
    <lineage>
        <taxon>Bacteria</taxon>
        <taxon>Bacillati</taxon>
        <taxon>Bacillota</taxon>
        <taxon>Bacilli</taxon>
        <taxon>Lactobacillales</taxon>
        <taxon>Lactobacillaceae</taxon>
        <taxon>Lentilactobacillus</taxon>
    </lineage>
</organism>
<feature type="transmembrane region" description="Helical" evidence="13">
    <location>
        <begin position="82"/>
        <end position="98"/>
    </location>
</feature>
<evidence type="ECO:0008006" key="16">
    <source>
        <dbReference type="Google" id="ProtNLM"/>
    </source>
</evidence>
<accession>A0A0R1NP60</accession>
<evidence type="ECO:0000256" key="10">
    <source>
        <dbReference type="ARBA" id="ARBA00023136"/>
    </source>
</evidence>
<keyword evidence="9" id="KW-0406">Ion transport</keyword>
<keyword evidence="4" id="KW-0633">Potassium transport</keyword>
<dbReference type="GO" id="GO:0015252">
    <property type="term" value="F:proton channel activity"/>
    <property type="evidence" value="ECO:0007669"/>
    <property type="project" value="InterPro"/>
</dbReference>
<keyword evidence="3" id="KW-0813">Transport</keyword>
<dbReference type="AlphaFoldDB" id="A0A0R1NP60"/>
<dbReference type="PATRIC" id="fig|1423766.4.peg.2716"/>
<reference evidence="14 15" key="1">
    <citation type="journal article" date="2015" name="Genome Announc.">
        <title>Expanding the biotechnology potential of lactobacilli through comparative genomics of 213 strains and associated genera.</title>
        <authorList>
            <person name="Sun Z."/>
            <person name="Harris H.M."/>
            <person name="McCann A."/>
            <person name="Guo C."/>
            <person name="Argimon S."/>
            <person name="Zhang W."/>
            <person name="Yang X."/>
            <person name="Jeffery I.B."/>
            <person name="Cooney J.C."/>
            <person name="Kagawa T.F."/>
            <person name="Liu W."/>
            <person name="Song Y."/>
            <person name="Salvetti E."/>
            <person name="Wrobel A."/>
            <person name="Rasinkangas P."/>
            <person name="Parkhill J."/>
            <person name="Rea M.C."/>
            <person name="O'Sullivan O."/>
            <person name="Ritari J."/>
            <person name="Douillard F.P."/>
            <person name="Paul Ross R."/>
            <person name="Yang R."/>
            <person name="Briner A.E."/>
            <person name="Felis G.E."/>
            <person name="de Vos W.M."/>
            <person name="Barrangou R."/>
            <person name="Klaenhammer T.R."/>
            <person name="Caufield P.W."/>
            <person name="Cui Y."/>
            <person name="Zhang H."/>
            <person name="O'Toole P.W."/>
        </authorList>
    </citation>
    <scope>NUCLEOTIDE SEQUENCE [LARGE SCALE GENOMIC DNA]</scope>
    <source>
        <strain evidence="14 15">DSM 19906</strain>
    </source>
</reference>
<comment type="subcellular location">
    <subcellularLocation>
        <location evidence="1">Membrane</location>
        <topology evidence="1">Multi-pass membrane protein</topology>
    </subcellularLocation>
</comment>
<evidence type="ECO:0000256" key="12">
    <source>
        <dbReference type="ARBA" id="ARBA00034430"/>
    </source>
</evidence>
<dbReference type="GO" id="GO:0016020">
    <property type="term" value="C:membrane"/>
    <property type="evidence" value="ECO:0007669"/>
    <property type="project" value="UniProtKB-SubCell"/>
</dbReference>
<keyword evidence="5 13" id="KW-0812">Transmembrane</keyword>
<dbReference type="EMBL" id="AZEB01000008">
    <property type="protein sequence ID" value="KRL22215.1"/>
    <property type="molecule type" value="Genomic_DNA"/>
</dbReference>
<feature type="transmembrane region" description="Helical" evidence="13">
    <location>
        <begin position="46"/>
        <end position="62"/>
    </location>
</feature>
<feature type="transmembrane region" description="Helical" evidence="13">
    <location>
        <begin position="110"/>
        <end position="130"/>
    </location>
</feature>
<proteinExistence type="inferred from homology"/>
<evidence type="ECO:0000256" key="5">
    <source>
        <dbReference type="ARBA" id="ARBA00022692"/>
    </source>
</evidence>